<dbReference type="STRING" id="463040.CAL15_04380"/>
<keyword evidence="4" id="KW-1185">Reference proteome</keyword>
<evidence type="ECO:0000313" key="4">
    <source>
        <dbReference type="Proteomes" id="UP000194161"/>
    </source>
</evidence>
<sequence length="619" mass="65290">MSGKSVVRIGCGAGFWGDTPEGARQLVAYGDIDYLILDYLAEVTMSILAKMKARDPAAGYATDFVTQVIAAHGRALAERRIKVVVNAGGVNPLACRQAVEHELARQGVALKVAAVQGDDVLPQTAGWRQQGVREMYSGAELPQTLVSANAYLGAFPIAAALDDGADIVITGRCVDSALALGPLIHEFGWTRSQADLLSAGSLAGHVLECGPQCTGGFATDWQATQAGWADIGFPVAICHADGSFVVTKPPGTGGAVTCESVAEQITYETGDPRCYRLPDVCCDWSQVRVSAAGADQVLVSGARGGPAPRSYKVSATYADGYRCLATVLVRGRDAVDKAHAVARAILGRSTAVLARQGMAPFSETSVEVLGAEDGYGPHARTAHTREVVLKVAARHDVAAALEVFAREIFPTSTSTVQGVAGVFGGRPKVQPVVRLFSFLVPQETVQVSLVVGDEVRPLGPPLRGDAAAACKPDDTPAGVMNSGAPHEAGVDATESQADMRAVPLAALAHARSGDKGDISNIAVLARRPEFVELIRRQLTARHVRDYMAHLVEGDVQRHDWPGLDGFNYLLHRALGGGGVASLRYDPQGKAHAEILLDCPVRIPAQWIEQGWVPKEEVLG</sequence>
<dbReference type="PANTHER" id="PTHR47708">
    <property type="match status" value="1"/>
</dbReference>
<evidence type="ECO:0000259" key="2">
    <source>
        <dbReference type="Pfam" id="PF23544"/>
    </source>
</evidence>
<dbReference type="Pfam" id="PF07287">
    <property type="entry name" value="AtuA"/>
    <property type="match status" value="1"/>
</dbReference>
<dbReference type="Proteomes" id="UP000194161">
    <property type="component" value="Chromosome"/>
</dbReference>
<feature type="domain" description="Acyclic terpene utilisation N-terminal" evidence="1">
    <location>
        <begin position="7"/>
        <end position="448"/>
    </location>
</feature>
<dbReference type="AlphaFoldDB" id="A0A1W6Z8X1"/>
<dbReference type="OrthoDB" id="9763456at2"/>
<evidence type="ECO:0000259" key="1">
    <source>
        <dbReference type="Pfam" id="PF07287"/>
    </source>
</evidence>
<dbReference type="KEGG" id="bgm:CAL15_04380"/>
<organism evidence="3 4">
    <name type="scientific">Bordetella genomosp. 13</name>
    <dbReference type="NCBI Taxonomy" id="463040"/>
    <lineage>
        <taxon>Bacteria</taxon>
        <taxon>Pseudomonadati</taxon>
        <taxon>Pseudomonadota</taxon>
        <taxon>Betaproteobacteria</taxon>
        <taxon>Burkholderiales</taxon>
        <taxon>Alcaligenaceae</taxon>
        <taxon>Bordetella</taxon>
    </lineage>
</organism>
<dbReference type="InterPro" id="IPR056362">
    <property type="entry name" value="AtuA-like_ferredoxin_dom"/>
</dbReference>
<gene>
    <name evidence="3" type="ORF">CAL15_04380</name>
</gene>
<dbReference type="Pfam" id="PF23544">
    <property type="entry name" value="AtuA_ferredoxin"/>
    <property type="match status" value="1"/>
</dbReference>
<protein>
    <submittedName>
        <fullName evidence="3">Terpene utilization protein AtuA</fullName>
    </submittedName>
</protein>
<reference evidence="3 4" key="1">
    <citation type="submission" date="2017-05" db="EMBL/GenBank/DDBJ databases">
        <title>Complete and WGS of Bordetella genogroups.</title>
        <authorList>
            <person name="Spilker T."/>
            <person name="LiPuma J."/>
        </authorList>
    </citation>
    <scope>NUCLEOTIDE SEQUENCE [LARGE SCALE GENOMIC DNA]</scope>
    <source>
        <strain evidence="3 4">AU7206</strain>
    </source>
</reference>
<dbReference type="InterPro" id="IPR010839">
    <property type="entry name" value="AtuA_N"/>
</dbReference>
<dbReference type="RefSeq" id="WP_086077462.1">
    <property type="nucleotide sequence ID" value="NZ_CP021111.1"/>
</dbReference>
<name>A0A1W6Z8X1_9BORD</name>
<dbReference type="PANTHER" id="PTHR47708:SF2">
    <property type="entry name" value="SI:CH73-132F6.5"/>
    <property type="match status" value="1"/>
</dbReference>
<feature type="domain" description="AtuA-like ferredoxin-fold" evidence="2">
    <location>
        <begin position="502"/>
        <end position="600"/>
    </location>
</feature>
<proteinExistence type="predicted"/>
<accession>A0A1W6Z8X1</accession>
<evidence type="ECO:0000313" key="3">
    <source>
        <dbReference type="EMBL" id="ARP93685.1"/>
    </source>
</evidence>
<dbReference type="EMBL" id="CP021111">
    <property type="protein sequence ID" value="ARP93685.1"/>
    <property type="molecule type" value="Genomic_DNA"/>
</dbReference>